<accession>A0A5P3AD86</accession>
<dbReference type="KEGG" id="rid:RIdsm_02538"/>
<organism evidence="1 2">
    <name type="scientific">Roseovarius indicus</name>
    <dbReference type="NCBI Taxonomy" id="540747"/>
    <lineage>
        <taxon>Bacteria</taxon>
        <taxon>Pseudomonadati</taxon>
        <taxon>Pseudomonadota</taxon>
        <taxon>Alphaproteobacteria</taxon>
        <taxon>Rhodobacterales</taxon>
        <taxon>Roseobacteraceae</taxon>
        <taxon>Roseovarius</taxon>
    </lineage>
</organism>
<name>A0A5P3AD86_9RHOB</name>
<dbReference type="Proteomes" id="UP000325785">
    <property type="component" value="Chromosome"/>
</dbReference>
<gene>
    <name evidence="1" type="ORF">RIdsm_02538</name>
</gene>
<protein>
    <submittedName>
        <fullName evidence="1">Uncharacterized protein</fullName>
    </submittedName>
</protein>
<dbReference type="AlphaFoldDB" id="A0A5P3AD86"/>
<dbReference type="EMBL" id="CP031598">
    <property type="protein sequence ID" value="QEW26736.1"/>
    <property type="molecule type" value="Genomic_DNA"/>
</dbReference>
<evidence type="ECO:0000313" key="1">
    <source>
        <dbReference type="EMBL" id="QEW26736.1"/>
    </source>
</evidence>
<dbReference type="RefSeq" id="WP_160325852.1">
    <property type="nucleotide sequence ID" value="NZ_CP031598.1"/>
</dbReference>
<proteinExistence type="predicted"/>
<sequence length="57" mass="6205">MKIKMNSDAHHRISSAVTQSFKAGQTYSVPKATGNALIKRKVAEMATAKEPSSEKEN</sequence>
<reference evidence="1 2" key="1">
    <citation type="submission" date="2018-08" db="EMBL/GenBank/DDBJ databases">
        <title>Genetic Globetrotter - A new plasmid hitch-hiking vast phylogenetic and geographic distances.</title>
        <authorList>
            <person name="Vollmers J."/>
            <person name="Petersen J."/>
        </authorList>
    </citation>
    <scope>NUCLEOTIDE SEQUENCE [LARGE SCALE GENOMIC DNA]</scope>
    <source>
        <strain evidence="1 2">DSM 26383</strain>
    </source>
</reference>
<evidence type="ECO:0000313" key="2">
    <source>
        <dbReference type="Proteomes" id="UP000325785"/>
    </source>
</evidence>